<comment type="caution">
    <text evidence="2">The sequence shown here is derived from an EMBL/GenBank/DDBJ whole genome shotgun (WGS) entry which is preliminary data.</text>
</comment>
<dbReference type="InterPro" id="IPR052589">
    <property type="entry name" value="Arf-GAP_dual-PH_domain"/>
</dbReference>
<keyword evidence="3" id="KW-1185">Reference proteome</keyword>
<proteinExistence type="predicted"/>
<dbReference type="GO" id="GO:0005737">
    <property type="term" value="C:cytoplasm"/>
    <property type="evidence" value="ECO:0007669"/>
    <property type="project" value="TreeGrafter"/>
</dbReference>
<dbReference type="PROSITE" id="PS50003">
    <property type="entry name" value="PH_DOMAIN"/>
    <property type="match status" value="1"/>
</dbReference>
<dbReference type="InterPro" id="IPR011993">
    <property type="entry name" value="PH-like_dom_sf"/>
</dbReference>
<dbReference type="EMBL" id="JAOPHQ010004268">
    <property type="protein sequence ID" value="KAK0140158.1"/>
    <property type="molecule type" value="Genomic_DNA"/>
</dbReference>
<dbReference type="Proteomes" id="UP001174136">
    <property type="component" value="Unassembled WGS sequence"/>
</dbReference>
<feature type="domain" description="PH" evidence="1">
    <location>
        <begin position="1"/>
        <end position="183"/>
    </location>
</feature>
<reference evidence="2" key="1">
    <citation type="journal article" date="2023" name="Front. Mar. Sci.">
        <title>A new Merluccius polli reference genome to investigate the effects of global change in West African waters.</title>
        <authorList>
            <person name="Mateo J.L."/>
            <person name="Blanco-Fernandez C."/>
            <person name="Garcia-Vazquez E."/>
            <person name="Machado-Schiaffino G."/>
        </authorList>
    </citation>
    <scope>NUCLEOTIDE SEQUENCE</scope>
    <source>
        <strain evidence="2">C29</strain>
        <tissue evidence="2">Fin</tissue>
    </source>
</reference>
<dbReference type="Gene3D" id="2.30.29.30">
    <property type="entry name" value="Pleckstrin-homology domain (PH domain)/Phosphotyrosine-binding domain (PTB)"/>
    <property type="match status" value="2"/>
</dbReference>
<evidence type="ECO:0000313" key="2">
    <source>
        <dbReference type="EMBL" id="KAK0140158.1"/>
    </source>
</evidence>
<dbReference type="GO" id="GO:0005886">
    <property type="term" value="C:plasma membrane"/>
    <property type="evidence" value="ECO:0007669"/>
    <property type="project" value="TreeGrafter"/>
</dbReference>
<dbReference type="PANTHER" id="PTHR46021">
    <property type="entry name" value="ARF-GAP WITH DUAL PH DOMAIN-CONTAINING PROTEIN 1-LIKE PROTEIN"/>
    <property type="match status" value="1"/>
</dbReference>
<sequence>MYFWLNSRVFCITDLLPSTTAQSKVPKAVIYMKDLSVSFQPEKIGHAHGLQISYLKEERTRNLFVYHESGQVIVSWFNAIRATQLAYLQRKHPTVEDNELIPQISRCCLKEGYMEKTGPMDALELGAVFIGTENYGYSVTGRRRPGRWNWGIAMTTPGRQFIFMCEQEQDQREWLEALREVISRPMTLQDYANEANWRRRK</sequence>
<dbReference type="GO" id="GO:0005547">
    <property type="term" value="F:phosphatidylinositol-3,4,5-trisphosphate binding"/>
    <property type="evidence" value="ECO:0007669"/>
    <property type="project" value="TreeGrafter"/>
</dbReference>
<accession>A0AA47MH04</accession>
<dbReference type="SUPFAM" id="SSF50729">
    <property type="entry name" value="PH domain-like"/>
    <property type="match status" value="2"/>
</dbReference>
<organism evidence="2 3">
    <name type="scientific">Merluccius polli</name>
    <name type="common">Benguela hake</name>
    <name type="synonym">Merluccius cadenati</name>
    <dbReference type="NCBI Taxonomy" id="89951"/>
    <lineage>
        <taxon>Eukaryota</taxon>
        <taxon>Metazoa</taxon>
        <taxon>Chordata</taxon>
        <taxon>Craniata</taxon>
        <taxon>Vertebrata</taxon>
        <taxon>Euteleostomi</taxon>
        <taxon>Actinopterygii</taxon>
        <taxon>Neopterygii</taxon>
        <taxon>Teleostei</taxon>
        <taxon>Neoteleostei</taxon>
        <taxon>Acanthomorphata</taxon>
        <taxon>Zeiogadaria</taxon>
        <taxon>Gadariae</taxon>
        <taxon>Gadiformes</taxon>
        <taxon>Gadoidei</taxon>
        <taxon>Merlucciidae</taxon>
        <taxon>Merluccius</taxon>
    </lineage>
</organism>
<dbReference type="AlphaFoldDB" id="A0AA47MH04"/>
<gene>
    <name evidence="2" type="primary">ADAP1_1</name>
    <name evidence="2" type="ORF">N1851_022913</name>
</gene>
<dbReference type="InterPro" id="IPR001849">
    <property type="entry name" value="PH_domain"/>
</dbReference>
<evidence type="ECO:0000313" key="3">
    <source>
        <dbReference type="Proteomes" id="UP001174136"/>
    </source>
</evidence>
<dbReference type="GO" id="GO:0007507">
    <property type="term" value="P:heart development"/>
    <property type="evidence" value="ECO:0007669"/>
    <property type="project" value="TreeGrafter"/>
</dbReference>
<dbReference type="PANTHER" id="PTHR46021:SF6">
    <property type="entry name" value="ARF-GAP WITH DUAL PH DOMAIN-CONTAINING PROTEIN 2"/>
    <property type="match status" value="1"/>
</dbReference>
<protein>
    <submittedName>
        <fullName evidence="2">Arf-GAP with dual PH domain-containing protein 1</fullName>
    </submittedName>
</protein>
<dbReference type="GO" id="GO:0005096">
    <property type="term" value="F:GTPase activator activity"/>
    <property type="evidence" value="ECO:0007669"/>
    <property type="project" value="TreeGrafter"/>
</dbReference>
<name>A0AA47MH04_MERPO</name>
<evidence type="ECO:0000259" key="1">
    <source>
        <dbReference type="PROSITE" id="PS50003"/>
    </source>
</evidence>